<protein>
    <submittedName>
        <fullName evidence="1">Uncharacterized protein</fullName>
    </submittedName>
</protein>
<proteinExistence type="predicted"/>
<evidence type="ECO:0000313" key="1">
    <source>
        <dbReference type="EMBL" id="GMH31783.1"/>
    </source>
</evidence>
<gene>
    <name evidence="1" type="ORF">Nepgr_033627</name>
</gene>
<keyword evidence="2" id="KW-1185">Reference proteome</keyword>
<reference evidence="1" key="1">
    <citation type="submission" date="2023-05" db="EMBL/GenBank/DDBJ databases">
        <title>Nepenthes gracilis genome sequencing.</title>
        <authorList>
            <person name="Fukushima K."/>
        </authorList>
    </citation>
    <scope>NUCLEOTIDE SEQUENCE</scope>
    <source>
        <strain evidence="1">SING2019-196</strain>
    </source>
</reference>
<evidence type="ECO:0000313" key="2">
    <source>
        <dbReference type="Proteomes" id="UP001279734"/>
    </source>
</evidence>
<name>A0AAD3Y731_NEPGR</name>
<organism evidence="1 2">
    <name type="scientific">Nepenthes gracilis</name>
    <name type="common">Slender pitcher plant</name>
    <dbReference type="NCBI Taxonomy" id="150966"/>
    <lineage>
        <taxon>Eukaryota</taxon>
        <taxon>Viridiplantae</taxon>
        <taxon>Streptophyta</taxon>
        <taxon>Embryophyta</taxon>
        <taxon>Tracheophyta</taxon>
        <taxon>Spermatophyta</taxon>
        <taxon>Magnoliopsida</taxon>
        <taxon>eudicotyledons</taxon>
        <taxon>Gunneridae</taxon>
        <taxon>Pentapetalae</taxon>
        <taxon>Caryophyllales</taxon>
        <taxon>Nepenthaceae</taxon>
        <taxon>Nepenthes</taxon>
    </lineage>
</organism>
<accession>A0AAD3Y731</accession>
<dbReference type="EMBL" id="BSYO01000041">
    <property type="protein sequence ID" value="GMH31783.1"/>
    <property type="molecule type" value="Genomic_DNA"/>
</dbReference>
<sequence length="66" mass="7391">MLGEFALLASVDPLQFASGSWRSCLARMLQWAVFYNEFHAPPVMFFLDPGLNADDAVVVWAWLPSS</sequence>
<dbReference type="Proteomes" id="UP001279734">
    <property type="component" value="Unassembled WGS sequence"/>
</dbReference>
<comment type="caution">
    <text evidence="1">The sequence shown here is derived from an EMBL/GenBank/DDBJ whole genome shotgun (WGS) entry which is preliminary data.</text>
</comment>
<dbReference type="AlphaFoldDB" id="A0AAD3Y731"/>